<gene>
    <name evidence="5" type="ORF">NYM_LOCUS27337</name>
</gene>
<name>A0A5K1GNX5_9MAGN</name>
<accession>A0A5K1GNX5</accession>
<dbReference type="InterPro" id="IPR005202">
    <property type="entry name" value="TF_GRAS"/>
</dbReference>
<organism evidence="5">
    <name type="scientific">Nymphaea colorata</name>
    <name type="common">pocket water lily</name>
    <dbReference type="NCBI Taxonomy" id="210225"/>
    <lineage>
        <taxon>Eukaryota</taxon>
        <taxon>Viridiplantae</taxon>
        <taxon>Streptophyta</taxon>
        <taxon>Embryophyta</taxon>
        <taxon>Tracheophyta</taxon>
        <taxon>Spermatophyta</taxon>
        <taxon>Magnoliopsida</taxon>
        <taxon>Nymphaeales</taxon>
        <taxon>Nymphaeaceae</taxon>
        <taxon>Nymphaea</taxon>
    </lineage>
</organism>
<evidence type="ECO:0000256" key="2">
    <source>
        <dbReference type="ARBA" id="ARBA00023163"/>
    </source>
</evidence>
<sequence>MRSSLTTTSTTTTSIHHHHHHHQQQPPASLLNQLKFPSFFVEPTSVLDLCRSPSPSNTTTTSVTTLSPSLTASGSVSGGCGDSDGLAAVAAVSNLLSDETQLPWARETAQPSGGLPPDFGHPSQSEIGPPMEDLDSMLMAVSSPPQEPSLIRWIFSEKDDSAPPQPLLFPQMPAQEDAVIDSQMPFTAHPPNSFLLPDAILPYPCVLPAIYDSATNPTGINNPSLDDLYLKQMQFQAEPASQPAQFFRSPPSKAGSDGLQLIIHQLVEAAGFVEGGNLALAQAILARLNQVLSPFGKPLQRAAFYFKEALLLSLSGVSHHHHSSFLSPIDLVHKIDAYKSFSEVSPLPQFANFTANQALLEALDGADSIHIVDFDIGLGGQWASFMQEIALKPRPSPPSLRVTAIVPSDSMEVRLARDNLCHFAQELSVPFRFDAVTFRRFESLCLDALAIRDGEVVAVNFSPAVQRELSRPDSVSGFLRFLKRLGPRIAVFVDAECERGEASFRRQFEAAVGFYAALMDSLDAAGIDPESARRIERYLLQPRINGSVAARWCRPSPTPASPERLLPWRSLFGRAGFAPVPFSNFTETQADYLVKRTQVKGFHVEKHHSSLLLCWQHRELVATSAWRCC</sequence>
<comment type="similarity">
    <text evidence="3">Belongs to the GRAS family.</text>
</comment>
<feature type="region of interest" description="Disordered" evidence="4">
    <location>
        <begin position="1"/>
        <end position="28"/>
    </location>
</feature>
<dbReference type="Gramene" id="NC9G0170500.1">
    <property type="protein sequence ID" value="NC9G0170500.1:cds"/>
    <property type="gene ID" value="NC9G0170500"/>
</dbReference>
<feature type="region of interest" description="SAW" evidence="3">
    <location>
        <begin position="549"/>
        <end position="627"/>
    </location>
</feature>
<evidence type="ECO:0000256" key="1">
    <source>
        <dbReference type="ARBA" id="ARBA00023015"/>
    </source>
</evidence>
<feature type="region of interest" description="Disordered" evidence="4">
    <location>
        <begin position="107"/>
        <end position="131"/>
    </location>
</feature>
<comment type="caution">
    <text evidence="3">Lacks conserved residue(s) required for the propagation of feature annotation.</text>
</comment>
<feature type="short sequence motif" description="VHIID" evidence="3">
    <location>
        <begin position="369"/>
        <end position="373"/>
    </location>
</feature>
<evidence type="ECO:0000256" key="4">
    <source>
        <dbReference type="SAM" id="MobiDB-lite"/>
    </source>
</evidence>
<feature type="compositionally biased region" description="Low complexity" evidence="4">
    <location>
        <begin position="52"/>
        <end position="75"/>
    </location>
</feature>
<evidence type="ECO:0000256" key="3">
    <source>
        <dbReference type="PROSITE-ProRule" id="PRU01191"/>
    </source>
</evidence>
<evidence type="ECO:0000313" key="5">
    <source>
        <dbReference type="EMBL" id="VVW76810.1"/>
    </source>
</evidence>
<dbReference type="PROSITE" id="PS50985">
    <property type="entry name" value="GRAS"/>
    <property type="match status" value="1"/>
</dbReference>
<dbReference type="PANTHER" id="PTHR31636">
    <property type="entry name" value="OSJNBA0084A10.13 PROTEIN-RELATED"/>
    <property type="match status" value="1"/>
</dbReference>
<dbReference type="OMA" id="LVLCWHD"/>
<dbReference type="Pfam" id="PF03514">
    <property type="entry name" value="GRAS"/>
    <property type="match status" value="1"/>
</dbReference>
<dbReference type="OrthoDB" id="764992at2759"/>
<proteinExistence type="inferred from homology"/>
<feature type="region of interest" description="Leucine repeat II (LRII)" evidence="3">
    <location>
        <begin position="415"/>
        <end position="447"/>
    </location>
</feature>
<feature type="compositionally biased region" description="Low complexity" evidence="4">
    <location>
        <begin position="1"/>
        <end position="14"/>
    </location>
</feature>
<reference evidence="5" key="1">
    <citation type="submission" date="2019-09" db="EMBL/GenBank/DDBJ databases">
        <authorList>
            <person name="Zhang L."/>
        </authorList>
    </citation>
    <scope>NUCLEOTIDE SEQUENCE</scope>
</reference>
<protein>
    <submittedName>
        <fullName evidence="5">Uncharacterized protein</fullName>
    </submittedName>
</protein>
<keyword evidence="2" id="KW-0804">Transcription</keyword>
<dbReference type="AlphaFoldDB" id="A0A5K1GNX5"/>
<keyword evidence="1" id="KW-0805">Transcription regulation</keyword>
<dbReference type="EMBL" id="LR721787">
    <property type="protein sequence ID" value="VVW76810.1"/>
    <property type="molecule type" value="Genomic_DNA"/>
</dbReference>
<feature type="region of interest" description="Disordered" evidence="4">
    <location>
        <begin position="50"/>
        <end position="78"/>
    </location>
</feature>